<proteinExistence type="predicted"/>
<accession>A0ABM0MYP1</accession>
<name>A0ABM0MYP1_SACKO</name>
<dbReference type="RefSeq" id="XP_006825132.1">
    <property type="nucleotide sequence ID" value="XM_006825069.1"/>
</dbReference>
<evidence type="ECO:0000313" key="2">
    <source>
        <dbReference type="Proteomes" id="UP000694865"/>
    </source>
</evidence>
<feature type="compositionally biased region" description="Low complexity" evidence="1">
    <location>
        <begin position="88"/>
        <end position="105"/>
    </location>
</feature>
<feature type="compositionally biased region" description="Polar residues" evidence="1">
    <location>
        <begin position="182"/>
        <end position="192"/>
    </location>
</feature>
<evidence type="ECO:0000313" key="3">
    <source>
        <dbReference type="RefSeq" id="XP_006825132.1"/>
    </source>
</evidence>
<feature type="compositionally biased region" description="Low complexity" evidence="1">
    <location>
        <begin position="124"/>
        <end position="143"/>
    </location>
</feature>
<dbReference type="GeneID" id="102800533"/>
<feature type="region of interest" description="Disordered" evidence="1">
    <location>
        <begin position="166"/>
        <end position="209"/>
    </location>
</feature>
<reference evidence="3" key="1">
    <citation type="submission" date="2025-08" db="UniProtKB">
        <authorList>
            <consortium name="RefSeq"/>
        </authorList>
    </citation>
    <scope>IDENTIFICATION</scope>
    <source>
        <tissue evidence="3">Testes</tissue>
    </source>
</reference>
<dbReference type="Proteomes" id="UP000694865">
    <property type="component" value="Unplaced"/>
</dbReference>
<sequence length="209" mass="21819">MNYPGLNVPLPPAPPLSYFPVSSLSALAAGSTVVQNPVNPLVNSSSMLMNPLLHNPSSYLPGLPYPSVVDPSEVHSGGTSSKKCATNTPVESPPSSKSSAETSKPNMPAVPSESTIDSQLPGLDDSSNQGSSNSSRSSSSNLNFDDMGDLSNLINFTQSNWLSNSMQSVGDIDSSPGDKNAVNRSTDDNSPTSEEKHAAVINLPSDWDI</sequence>
<protein>
    <submittedName>
        <fullName evidence="3">Uncharacterized protein</fullName>
    </submittedName>
</protein>
<evidence type="ECO:0000256" key="1">
    <source>
        <dbReference type="SAM" id="MobiDB-lite"/>
    </source>
</evidence>
<gene>
    <name evidence="3" type="primary">LOC102800533</name>
</gene>
<keyword evidence="2" id="KW-1185">Reference proteome</keyword>
<organism evidence="2 3">
    <name type="scientific">Saccoglossus kowalevskii</name>
    <name type="common">Acorn worm</name>
    <dbReference type="NCBI Taxonomy" id="10224"/>
    <lineage>
        <taxon>Eukaryota</taxon>
        <taxon>Metazoa</taxon>
        <taxon>Hemichordata</taxon>
        <taxon>Enteropneusta</taxon>
        <taxon>Harrimaniidae</taxon>
        <taxon>Saccoglossus</taxon>
    </lineage>
</organism>
<feature type="compositionally biased region" description="Polar residues" evidence="1">
    <location>
        <begin position="77"/>
        <end position="87"/>
    </location>
</feature>
<feature type="region of interest" description="Disordered" evidence="1">
    <location>
        <begin position="71"/>
        <end position="143"/>
    </location>
</feature>